<dbReference type="UniPathway" id="UPA00253">
    <property type="reaction ID" value="UER00457"/>
</dbReference>
<comment type="pathway">
    <text evidence="1">Cofactor biosynthesis; NAD(+) biosynthesis; nicotinate D-ribonucleotide from nicotinate: step 1/1.</text>
</comment>
<dbReference type="Pfam" id="PF01729">
    <property type="entry name" value="QRPTase_C"/>
    <property type="match status" value="1"/>
</dbReference>
<keyword evidence="5" id="KW-0662">Pyridine nucleotide biosynthesis</keyword>
<dbReference type="EMBL" id="NBVN01000002">
    <property type="protein sequence ID" value="PUA33425.1"/>
    <property type="molecule type" value="Genomic_DNA"/>
</dbReference>
<evidence type="ECO:0000256" key="2">
    <source>
        <dbReference type="ARBA" id="ARBA00013236"/>
    </source>
</evidence>
<dbReference type="EC" id="6.3.4.21" evidence="2"/>
<dbReference type="InterPro" id="IPR036068">
    <property type="entry name" value="Nicotinate_pribotase-like_C"/>
</dbReference>
<dbReference type="SUPFAM" id="SSF54675">
    <property type="entry name" value="Nicotinate/Quinolinate PRTase N-terminal domain-like"/>
    <property type="match status" value="1"/>
</dbReference>
<gene>
    <name evidence="10" type="ORF">B7O98_03100</name>
</gene>
<keyword evidence="10" id="KW-0328">Glycosyltransferase</keyword>
<evidence type="ECO:0000259" key="8">
    <source>
        <dbReference type="Pfam" id="PF01729"/>
    </source>
</evidence>
<feature type="domain" description="Quinolinate phosphoribosyl transferase C-terminal" evidence="8">
    <location>
        <begin position="115"/>
        <end position="303"/>
    </location>
</feature>
<evidence type="ECO:0000256" key="6">
    <source>
        <dbReference type="ARBA" id="ARBA00022679"/>
    </source>
</evidence>
<dbReference type="Gene3D" id="3.20.20.70">
    <property type="entry name" value="Aldolase class I"/>
    <property type="match status" value="1"/>
</dbReference>
<evidence type="ECO:0000313" key="11">
    <source>
        <dbReference type="Proteomes" id="UP000244093"/>
    </source>
</evidence>
<accession>A0A2R7Y7B0</accession>
<dbReference type="PANTHER" id="PTHR43202:SF1">
    <property type="entry name" value="NICOTINATE PHOSPHORIBOSYLTRANSFERASE"/>
    <property type="match status" value="1"/>
</dbReference>
<evidence type="ECO:0000256" key="3">
    <source>
        <dbReference type="ARBA" id="ARBA00022553"/>
    </source>
</evidence>
<dbReference type="GO" id="GO:0009435">
    <property type="term" value="P:NAD+ biosynthetic process"/>
    <property type="evidence" value="ECO:0007669"/>
    <property type="project" value="UniProtKB-UniPathway"/>
</dbReference>
<dbReference type="Proteomes" id="UP000244093">
    <property type="component" value="Unassembled WGS sequence"/>
</dbReference>
<evidence type="ECO:0000259" key="9">
    <source>
        <dbReference type="Pfam" id="PF02749"/>
    </source>
</evidence>
<dbReference type="CDD" id="cd01571">
    <property type="entry name" value="NAPRTase_B"/>
    <property type="match status" value="1"/>
</dbReference>
<dbReference type="InterPro" id="IPR002638">
    <property type="entry name" value="Quinolinate_PRibosylTrfase_C"/>
</dbReference>
<keyword evidence="4" id="KW-0436">Ligase</keyword>
<dbReference type="GO" id="GO:0004516">
    <property type="term" value="F:nicotinate phosphoribosyltransferase activity"/>
    <property type="evidence" value="ECO:0007669"/>
    <property type="project" value="UniProtKB-EC"/>
</dbReference>
<dbReference type="NCBIfam" id="NF006415">
    <property type="entry name" value="PRK08662.1"/>
    <property type="match status" value="1"/>
</dbReference>
<name>A0A2R7Y7B0_9CREN</name>
<dbReference type="InterPro" id="IPR037128">
    <property type="entry name" value="Quinolinate_PRibosylTase_N_sf"/>
</dbReference>
<evidence type="ECO:0000256" key="7">
    <source>
        <dbReference type="ARBA" id="ARBA00048668"/>
    </source>
</evidence>
<dbReference type="Pfam" id="PF02749">
    <property type="entry name" value="QRPTase_N"/>
    <property type="match status" value="1"/>
</dbReference>
<evidence type="ECO:0000256" key="5">
    <source>
        <dbReference type="ARBA" id="ARBA00022642"/>
    </source>
</evidence>
<dbReference type="InterPro" id="IPR013785">
    <property type="entry name" value="Aldolase_TIM"/>
</dbReference>
<dbReference type="SUPFAM" id="SSF51690">
    <property type="entry name" value="Nicotinate/Quinolinate PRTase C-terminal domain-like"/>
    <property type="match status" value="1"/>
</dbReference>
<organism evidence="10 11">
    <name type="scientific">Zestosphaera tikiterensis</name>
    <dbReference type="NCBI Taxonomy" id="1973259"/>
    <lineage>
        <taxon>Archaea</taxon>
        <taxon>Thermoproteota</taxon>
        <taxon>Thermoprotei</taxon>
        <taxon>Desulfurococcales</taxon>
        <taxon>Desulfurococcaceae</taxon>
        <taxon>Zestosphaera</taxon>
    </lineage>
</organism>
<evidence type="ECO:0000256" key="4">
    <source>
        <dbReference type="ARBA" id="ARBA00022598"/>
    </source>
</evidence>
<dbReference type="GO" id="GO:0004514">
    <property type="term" value="F:nicotinate-nucleotide diphosphorylase (carboxylating) activity"/>
    <property type="evidence" value="ECO:0007669"/>
    <property type="project" value="InterPro"/>
</dbReference>
<evidence type="ECO:0000313" key="10">
    <source>
        <dbReference type="EMBL" id="PUA33425.1"/>
    </source>
</evidence>
<evidence type="ECO:0000256" key="1">
    <source>
        <dbReference type="ARBA" id="ARBA00004952"/>
    </source>
</evidence>
<keyword evidence="3" id="KW-0597">Phosphoprotein</keyword>
<dbReference type="PIRSF" id="PIRSF000484">
    <property type="entry name" value="NAPRT"/>
    <property type="match status" value="1"/>
</dbReference>
<dbReference type="AlphaFoldDB" id="A0A2R7Y7B0"/>
<dbReference type="InterPro" id="IPR022412">
    <property type="entry name" value="Quinolinate_PRibosylTrfase_N"/>
</dbReference>
<comment type="catalytic activity">
    <reaction evidence="7">
        <text>5-phospho-alpha-D-ribose 1-diphosphate + nicotinate + ATP + H2O = nicotinate beta-D-ribonucleotide + ADP + phosphate + diphosphate</text>
        <dbReference type="Rhea" id="RHEA:36163"/>
        <dbReference type="ChEBI" id="CHEBI:15377"/>
        <dbReference type="ChEBI" id="CHEBI:30616"/>
        <dbReference type="ChEBI" id="CHEBI:32544"/>
        <dbReference type="ChEBI" id="CHEBI:33019"/>
        <dbReference type="ChEBI" id="CHEBI:43474"/>
        <dbReference type="ChEBI" id="CHEBI:57502"/>
        <dbReference type="ChEBI" id="CHEBI:58017"/>
        <dbReference type="ChEBI" id="CHEBI:456216"/>
        <dbReference type="EC" id="6.3.4.21"/>
    </reaction>
</comment>
<comment type="caution">
    <text evidence="10">The sequence shown here is derived from an EMBL/GenBank/DDBJ whole genome shotgun (WGS) entry which is preliminary data.</text>
</comment>
<proteinExistence type="predicted"/>
<dbReference type="InterPro" id="IPR007229">
    <property type="entry name" value="Nic_PRibTrfase-Fam"/>
</dbReference>
<reference evidence="10 11" key="1">
    <citation type="journal article" date="2018" name="Syst. Appl. Microbiol.">
        <title>A new symbiotic nanoarchaeote (Candidatus Nanoclepta minutus) and its host (Zestosphaera tikiterensis gen. nov., sp. nov.) from a New Zealand hot spring.</title>
        <authorList>
            <person name="St John E."/>
            <person name="Liu Y."/>
            <person name="Podar M."/>
            <person name="Stott M.B."/>
            <person name="Meneghin J."/>
            <person name="Chen Z."/>
            <person name="Lagutin K."/>
            <person name="Mitchell K."/>
            <person name="Reysenbach A.L."/>
        </authorList>
    </citation>
    <scope>NUCLEOTIDE SEQUENCE [LARGE SCALE GENOMIC DNA]</scope>
    <source>
        <strain evidence="10">NZ3</strain>
    </source>
</reference>
<dbReference type="InterPro" id="IPR053190">
    <property type="entry name" value="NAPRTase-like"/>
</dbReference>
<feature type="domain" description="Quinolinate phosphoribosyl transferase N-terminal" evidence="9">
    <location>
        <begin position="18"/>
        <end position="112"/>
    </location>
</feature>
<keyword evidence="6 10" id="KW-0808">Transferase</keyword>
<sequence>MRFYIASEDEILNGKITDIYFLRTKKIIEAKGLKEVKVRMEVHLLDLPENYQWVVYAGLEEALHLLKGKPIDVYSLPEGTLIKENTPVMIVEGRYYDICEFETPLLGILRHYTSVATKAARFKKLALNKTVLYFGLRSAHPAIHPMLDRAAYIGGVDGVSGSFNKETLGVPPMGTMPHALILVFDDEVDAWKAFDEVVEPEVPRIALIDTYNDERFATVKAVNALGKRIHGVRIDTPRSRRGDIKAIVEEIKWTLKLIGRDDVKIYVSGGLNEEKVKELRELVDGFGIGTSVTFPPSVDLSMDIVEKLVNGSWIPHTKKGKWPGAKKVWRCGTLDYEITPFNFNPIRCKEDLMIKWLENGKIVRELPSVREIREYVLKQLREAPEP</sequence>
<dbReference type="PANTHER" id="PTHR43202">
    <property type="entry name" value="NICOTINATE-NUCLEOTIDE PYROPHOSPHORYLASE"/>
    <property type="match status" value="1"/>
</dbReference>
<dbReference type="InterPro" id="IPR035809">
    <property type="entry name" value="NAPRTase_arc-type"/>
</dbReference>
<dbReference type="Gene3D" id="3.90.1170.20">
    <property type="entry name" value="Quinolinate phosphoribosyl transferase, N-terminal domain"/>
    <property type="match status" value="1"/>
</dbReference>
<protein>
    <recommendedName>
        <fullName evidence="2">nicotinate phosphoribosyltransferase</fullName>
        <ecNumber evidence="2">6.3.4.21</ecNumber>
    </recommendedName>
</protein>